<feature type="signal peptide" evidence="1">
    <location>
        <begin position="1"/>
        <end position="19"/>
    </location>
</feature>
<dbReference type="EMBL" id="JACHMN010000002">
    <property type="protein sequence ID" value="MBB5870055.1"/>
    <property type="molecule type" value="Genomic_DNA"/>
</dbReference>
<dbReference type="Proteomes" id="UP000587527">
    <property type="component" value="Unassembled WGS sequence"/>
</dbReference>
<comment type="caution">
    <text evidence="2">The sequence shown here is derived from an EMBL/GenBank/DDBJ whole genome shotgun (WGS) entry which is preliminary data.</text>
</comment>
<evidence type="ECO:0008006" key="4">
    <source>
        <dbReference type="Google" id="ProtNLM"/>
    </source>
</evidence>
<evidence type="ECO:0000313" key="3">
    <source>
        <dbReference type="Proteomes" id="UP000587527"/>
    </source>
</evidence>
<evidence type="ECO:0000256" key="1">
    <source>
        <dbReference type="SAM" id="SignalP"/>
    </source>
</evidence>
<dbReference type="RefSeq" id="WP_184837154.1">
    <property type="nucleotide sequence ID" value="NZ_JACHMN010000002.1"/>
</dbReference>
<dbReference type="PROSITE" id="PS51257">
    <property type="entry name" value="PROKAR_LIPOPROTEIN"/>
    <property type="match status" value="1"/>
</dbReference>
<sequence length="246" mass="26363">MTPSRNKLVALMAAMVAVAALTTGCSDDAGHASAALPDLKAALPPATEHPEGSQVLATMPMYEAVARAMPGTGEPSGVVVMPRCVSYFAALGGLDKLDGWYQWGTRANGALFIMFVTRSPRPNAVELIRDRVAVCNKGYQTIQGWPPSATDKGEIVSSTLAFNERKVPDVANATAFGVTQLITFNDPKNGLVKFIRSAWQCPDAPCKSFDSMISKDNLFVWVHEGSTEEQADKLAKSLFDRAVALK</sequence>
<protein>
    <recommendedName>
        <fullName evidence="4">Sensor domain-containing protein</fullName>
    </recommendedName>
</protein>
<keyword evidence="1" id="KW-0732">Signal</keyword>
<feature type="chain" id="PRO_5038889372" description="Sensor domain-containing protein" evidence="1">
    <location>
        <begin position="20"/>
        <end position="246"/>
    </location>
</feature>
<dbReference type="AlphaFoldDB" id="A0A841BQS9"/>
<evidence type="ECO:0000313" key="2">
    <source>
        <dbReference type="EMBL" id="MBB5870055.1"/>
    </source>
</evidence>
<gene>
    <name evidence="2" type="ORF">F4553_003434</name>
</gene>
<name>A0A841BQS9_9ACTN</name>
<reference evidence="2 3" key="1">
    <citation type="submission" date="2020-08" db="EMBL/GenBank/DDBJ databases">
        <title>Sequencing the genomes of 1000 actinobacteria strains.</title>
        <authorList>
            <person name="Klenk H.-P."/>
        </authorList>
    </citation>
    <scope>NUCLEOTIDE SEQUENCE [LARGE SCALE GENOMIC DNA]</scope>
    <source>
        <strain evidence="2 3">DSM 45362</strain>
    </source>
</reference>
<keyword evidence="3" id="KW-1185">Reference proteome</keyword>
<organism evidence="2 3">
    <name type="scientific">Allocatelliglobosispora scoriae</name>
    <dbReference type="NCBI Taxonomy" id="643052"/>
    <lineage>
        <taxon>Bacteria</taxon>
        <taxon>Bacillati</taxon>
        <taxon>Actinomycetota</taxon>
        <taxon>Actinomycetes</taxon>
        <taxon>Micromonosporales</taxon>
        <taxon>Micromonosporaceae</taxon>
        <taxon>Allocatelliglobosispora</taxon>
    </lineage>
</organism>
<accession>A0A841BQS9</accession>
<proteinExistence type="predicted"/>